<keyword evidence="2" id="KW-1133">Transmembrane helix</keyword>
<dbReference type="InterPro" id="IPR004182">
    <property type="entry name" value="GRAM"/>
</dbReference>
<dbReference type="InterPro" id="IPR051482">
    <property type="entry name" value="Cholesterol_transport"/>
</dbReference>
<feature type="compositionally biased region" description="Acidic residues" evidence="1">
    <location>
        <begin position="378"/>
        <end position="389"/>
    </location>
</feature>
<feature type="region of interest" description="Disordered" evidence="1">
    <location>
        <begin position="338"/>
        <end position="401"/>
    </location>
</feature>
<name>A0A1D3KZ22_PLAOA</name>
<evidence type="ECO:0000313" key="4">
    <source>
        <dbReference type="EMBL" id="SCD22423.1"/>
    </source>
</evidence>
<dbReference type="SMART" id="SM00568">
    <property type="entry name" value="GRAM"/>
    <property type="match status" value="1"/>
</dbReference>
<evidence type="ECO:0000256" key="2">
    <source>
        <dbReference type="SAM" id="Phobius"/>
    </source>
</evidence>
<feature type="region of interest" description="Disordered" evidence="1">
    <location>
        <begin position="1042"/>
        <end position="1101"/>
    </location>
</feature>
<dbReference type="EMBL" id="LT594582">
    <property type="protein sequence ID" value="SCD22423.1"/>
    <property type="molecule type" value="Genomic_DNA"/>
</dbReference>
<dbReference type="GO" id="GO:0032366">
    <property type="term" value="P:intracellular sterol transport"/>
    <property type="evidence" value="ECO:0007669"/>
    <property type="project" value="TreeGrafter"/>
</dbReference>
<dbReference type="GO" id="GO:0032934">
    <property type="term" value="F:sterol binding"/>
    <property type="evidence" value="ECO:0007669"/>
    <property type="project" value="TreeGrafter"/>
</dbReference>
<feature type="region of interest" description="Disordered" evidence="1">
    <location>
        <begin position="662"/>
        <end position="685"/>
    </location>
</feature>
<evidence type="ECO:0000256" key="1">
    <source>
        <dbReference type="SAM" id="MobiDB-lite"/>
    </source>
</evidence>
<feature type="compositionally biased region" description="Acidic residues" evidence="1">
    <location>
        <begin position="73"/>
        <end position="90"/>
    </location>
</feature>
<feature type="compositionally biased region" description="Low complexity" evidence="1">
    <location>
        <begin position="1090"/>
        <end position="1099"/>
    </location>
</feature>
<organism evidence="4 5">
    <name type="scientific">Plasmodium ovale</name>
    <name type="common">malaria parasite P. ovale</name>
    <dbReference type="NCBI Taxonomy" id="36330"/>
    <lineage>
        <taxon>Eukaryota</taxon>
        <taxon>Sar</taxon>
        <taxon>Alveolata</taxon>
        <taxon>Apicomplexa</taxon>
        <taxon>Aconoidasida</taxon>
        <taxon>Haemosporida</taxon>
        <taxon>Plasmodiidae</taxon>
        <taxon>Plasmodium</taxon>
        <taxon>Plasmodium (Plasmodium)</taxon>
    </lineage>
</organism>
<dbReference type="GO" id="GO:0140268">
    <property type="term" value="C:endoplasmic reticulum-plasma membrane contact site"/>
    <property type="evidence" value="ECO:0007669"/>
    <property type="project" value="TreeGrafter"/>
</dbReference>
<evidence type="ECO:0000259" key="3">
    <source>
        <dbReference type="SMART" id="SM00568"/>
    </source>
</evidence>
<dbReference type="PANTHER" id="PTHR23319">
    <property type="entry name" value="GRAM DOMAIN CONTAINING 1B, ISOFORM E"/>
    <property type="match status" value="1"/>
</dbReference>
<dbReference type="Pfam" id="PF02893">
    <property type="entry name" value="GRAM"/>
    <property type="match status" value="1"/>
</dbReference>
<dbReference type="GO" id="GO:0120015">
    <property type="term" value="F:sterol transfer activity"/>
    <property type="evidence" value="ECO:0007669"/>
    <property type="project" value="TreeGrafter"/>
</dbReference>
<reference evidence="4 5" key="1">
    <citation type="submission" date="2016-06" db="EMBL/GenBank/DDBJ databases">
        <authorList>
            <consortium name="Pathogen Informatics"/>
        </authorList>
    </citation>
    <scope>NUCLEOTIDE SEQUENCE [LARGE SCALE GENOMIC DNA]</scope>
    <source>
        <strain evidence="4">PocGH01</strain>
    </source>
</reference>
<dbReference type="InterPro" id="IPR011993">
    <property type="entry name" value="PH-like_dom_sf"/>
</dbReference>
<proteinExistence type="predicted"/>
<feature type="compositionally biased region" description="Acidic residues" evidence="1">
    <location>
        <begin position="1053"/>
        <end position="1064"/>
    </location>
</feature>
<keyword evidence="2" id="KW-0472">Membrane</keyword>
<feature type="transmembrane region" description="Helical" evidence="2">
    <location>
        <begin position="1431"/>
        <end position="1453"/>
    </location>
</feature>
<dbReference type="GO" id="GO:0005886">
    <property type="term" value="C:plasma membrane"/>
    <property type="evidence" value="ECO:0007669"/>
    <property type="project" value="TreeGrafter"/>
</dbReference>
<dbReference type="PANTHER" id="PTHR23319:SF4">
    <property type="entry name" value="GRAM DOMAIN CONTAINING 1B, ISOFORM E"/>
    <property type="match status" value="1"/>
</dbReference>
<accession>A0A1D3KZ22</accession>
<gene>
    <name evidence="4" type="primary">PocGH01_01024300</name>
    <name evidence="4" type="ORF">POCGH01_01024300</name>
</gene>
<dbReference type="VEuPathDB" id="PlasmoDB:PocGH01_01024300"/>
<dbReference type="OrthoDB" id="2162691at2759"/>
<dbReference type="VEuPathDB" id="PlasmoDB:POWCR01_010019300"/>
<sequence>MDLCTNENVINCILIVDVYASHIHSLVQFCKSAIEVERQKRRILNRIRVYRKESKRKEKLQSRGESTNGPPDESPDEPPDEPPDDQSAESLWGEEQEYKIPFSKVIMQEVWNQVKILLVNPKSSKCYRKCLKRLKKIRCKVKLKRAFIKYLLRSANREYEAFLQDVKYVHFMVNSEPICSLLGIDGILQGKENIYTPWRTIGNVYTNVQYTFKLKVEAILNYVFNTCKRIDRVMHRELRNLCTVLIDQYDTTSLRIRRRRKSLRRRLLVMSFPPNRICINSEHVNEVTFVEGEKRENVQIHSTLQHSSDSSSYESSRISDVFNVALFHKDNYYANDDRNRAKNITNTSGGRSYEKKESSYNSYESRRTHTPRNKSIVDDEAAEATEETETSASEVSSLGGPIDETTKLLGCLRSFRGTSEEETKGIFLGMHLLDHHNSVMKLNSFFFRSLKLIIHDFQLSRDAHKRRRFFSQLHLMCYDHLNNIRDVVKKCRTELEGLNEKCSKQNFLPQFMLHMSIFLGLSNSKCITLIRSLNDAKSKKVESDITEENHCEENLVHKVTIEMSKVYSRYAFSSTPNEIRECVTAHLRRTCTIRSRKSKNKIVNFLYRSKIQDICIGKSLLSEKIISDISSKLQEDLEVYGRLANFDDGQDGGHRYNVQQSREVESVHGQGKRHMGGTQIRGEREERVEKKGYTENELYEWKGREPEEGKLKCTVDEKNCKKGGSIEIEQQSTKSFENSDFSFDDMNEDILNAIKKTHVRKKKSKLKSRNSDFLSSEQCAWMELGVAPSGEQVEANGKAVVDINGNARVDTNDKMDVVTDGKAGVDTNDKMDVVTDGKAGVETNDQMDVVTDGKAGVDTNDKMDVVTDGKVSVDTNDKMDVVIDDKASVDTNDKIDVVTDGKASVETNNPVRKDTRDHMRQEDEYTYIVSDKADMDAITRSCINSYSCALLKTILVQGKIFITHDSIYFISLFNSLFSKNSIMRLKYESIVSVEKMTVFHFIPNALKIVVKNRSFLFTSFVHRDHAYSLIMDMIQDNNNAREIPKKGTVISSDEQEEEEEEEEKEKEKEKEETGQGRKEDERKVREEEQQGGNAEENNQVHLLDVSSPSSFLIEPRKNTLEINPSKEEKKILEKNNYVQCSNHIGGLYINKNFKKIFLDIFSQFNDENPLVKNVHDKNPQNLCYDSLHNLGKLFEENIFLTYELKYNISLFDDDKKVFGIPSRSDVNENINFFFLNNGIIIQKYITLLCNIPLAGCFRTVITVTIHGLPSNAASQGSGNIGNSGSSGHAIHSTQIDFSYDIDFVKHTFFKSQIRGNALPELEASLAQLRKYTEAAITERYSKKGQIKKTEQHFVHTNELLVGEDSSNDASLSNEKKKNYMGRNAHPSAAKGKVESSSATAYMQPSGSKGSDPLVFFRFNFRFVPPALQHSIVVQSFVVSMAMLLLYKLVIFLVKLER</sequence>
<dbReference type="GO" id="GO:0005789">
    <property type="term" value="C:endoplasmic reticulum membrane"/>
    <property type="evidence" value="ECO:0007669"/>
    <property type="project" value="TreeGrafter"/>
</dbReference>
<dbReference type="Gene3D" id="2.30.29.30">
    <property type="entry name" value="Pleckstrin-homology domain (PH domain)/Phosphotyrosine-binding domain (PTB)"/>
    <property type="match status" value="1"/>
</dbReference>
<dbReference type="Proteomes" id="UP000242942">
    <property type="component" value="Chromosome 1"/>
</dbReference>
<protein>
    <recommendedName>
        <fullName evidence="3">GRAM domain-containing protein</fullName>
    </recommendedName>
</protein>
<keyword evidence="2" id="KW-0812">Transmembrane</keyword>
<feature type="region of interest" description="Disordered" evidence="1">
    <location>
        <begin position="55"/>
        <end position="90"/>
    </location>
</feature>
<feature type="domain" description="GRAM" evidence="3">
    <location>
        <begin position="933"/>
        <end position="997"/>
    </location>
</feature>
<feature type="compositionally biased region" description="Basic and acidic residues" evidence="1">
    <location>
        <begin position="1065"/>
        <end position="1088"/>
    </location>
</feature>
<evidence type="ECO:0000313" key="5">
    <source>
        <dbReference type="Proteomes" id="UP000242942"/>
    </source>
</evidence>
<keyword evidence="5" id="KW-1185">Reference proteome</keyword>